<dbReference type="CDD" id="cd12934">
    <property type="entry name" value="LEM"/>
    <property type="match status" value="1"/>
</dbReference>
<dbReference type="PANTHER" id="PTHR46427:SF1">
    <property type="entry name" value="ANKYRIN REPEAT AND LEM DOMAIN-CONTAINING PROTEIN 1"/>
    <property type="match status" value="1"/>
</dbReference>
<evidence type="ECO:0000256" key="2">
    <source>
        <dbReference type="SAM" id="MobiDB-lite"/>
    </source>
</evidence>
<dbReference type="CDD" id="cd10454">
    <property type="entry name" value="GIY-YIG_COG3680_Meta"/>
    <property type="match status" value="1"/>
</dbReference>
<accession>A0AAV8WE04</accession>
<protein>
    <recommendedName>
        <fullName evidence="3">LEM domain-containing protein</fullName>
    </recommendedName>
</protein>
<keyword evidence="5" id="KW-1185">Reference proteome</keyword>
<feature type="repeat" description="ANK" evidence="1">
    <location>
        <begin position="20"/>
        <end position="56"/>
    </location>
</feature>
<evidence type="ECO:0000313" key="5">
    <source>
        <dbReference type="Proteomes" id="UP001159042"/>
    </source>
</evidence>
<feature type="repeat" description="ANK" evidence="1">
    <location>
        <begin position="57"/>
        <end position="89"/>
    </location>
</feature>
<feature type="non-terminal residue" evidence="4">
    <location>
        <position position="1"/>
    </location>
</feature>
<dbReference type="SUPFAM" id="SSF63451">
    <property type="entry name" value="LEM domain"/>
    <property type="match status" value="1"/>
</dbReference>
<dbReference type="GO" id="GO:0005654">
    <property type="term" value="C:nucleoplasm"/>
    <property type="evidence" value="ECO:0007669"/>
    <property type="project" value="TreeGrafter"/>
</dbReference>
<dbReference type="GO" id="GO:0000712">
    <property type="term" value="P:resolution of meiotic recombination intermediates"/>
    <property type="evidence" value="ECO:0007669"/>
    <property type="project" value="TreeGrafter"/>
</dbReference>
<organism evidence="4 5">
    <name type="scientific">Exocentrus adspersus</name>
    <dbReference type="NCBI Taxonomy" id="1586481"/>
    <lineage>
        <taxon>Eukaryota</taxon>
        <taxon>Metazoa</taxon>
        <taxon>Ecdysozoa</taxon>
        <taxon>Arthropoda</taxon>
        <taxon>Hexapoda</taxon>
        <taxon>Insecta</taxon>
        <taxon>Pterygota</taxon>
        <taxon>Neoptera</taxon>
        <taxon>Endopterygota</taxon>
        <taxon>Coleoptera</taxon>
        <taxon>Polyphaga</taxon>
        <taxon>Cucujiformia</taxon>
        <taxon>Chrysomeloidea</taxon>
        <taxon>Cerambycidae</taxon>
        <taxon>Lamiinae</taxon>
        <taxon>Acanthocinini</taxon>
        <taxon>Exocentrus</taxon>
    </lineage>
</organism>
<dbReference type="InterPro" id="IPR003887">
    <property type="entry name" value="LEM_dom"/>
</dbReference>
<dbReference type="InterPro" id="IPR002110">
    <property type="entry name" value="Ankyrin_rpt"/>
</dbReference>
<dbReference type="Gene3D" id="1.10.720.40">
    <property type="match status" value="1"/>
</dbReference>
<comment type="caution">
    <text evidence="4">The sequence shown here is derived from an EMBL/GenBank/DDBJ whole genome shotgun (WGS) entry which is preliminary data.</text>
</comment>
<dbReference type="GO" id="GO:0000724">
    <property type="term" value="P:double-strand break repair via homologous recombination"/>
    <property type="evidence" value="ECO:0007669"/>
    <property type="project" value="TreeGrafter"/>
</dbReference>
<name>A0AAV8WE04_9CUCU</name>
<dbReference type="PROSITE" id="PS50954">
    <property type="entry name" value="LEM"/>
    <property type="match status" value="1"/>
</dbReference>
<dbReference type="GO" id="GO:0004520">
    <property type="term" value="F:DNA endonuclease activity"/>
    <property type="evidence" value="ECO:0007669"/>
    <property type="project" value="TreeGrafter"/>
</dbReference>
<dbReference type="PROSITE" id="PS50088">
    <property type="entry name" value="ANK_REPEAT"/>
    <property type="match status" value="2"/>
</dbReference>
<feature type="domain" description="LEM" evidence="3">
    <location>
        <begin position="424"/>
        <end position="468"/>
    </location>
</feature>
<dbReference type="Pfam" id="PF12796">
    <property type="entry name" value="Ank_2"/>
    <property type="match status" value="1"/>
</dbReference>
<dbReference type="Gene3D" id="1.25.40.20">
    <property type="entry name" value="Ankyrin repeat-containing domain"/>
    <property type="match status" value="1"/>
</dbReference>
<evidence type="ECO:0000313" key="4">
    <source>
        <dbReference type="EMBL" id="KAJ8924360.1"/>
    </source>
</evidence>
<dbReference type="GO" id="GO:0005737">
    <property type="term" value="C:cytoplasm"/>
    <property type="evidence" value="ECO:0007669"/>
    <property type="project" value="TreeGrafter"/>
</dbReference>
<dbReference type="SMART" id="SM00248">
    <property type="entry name" value="ANK"/>
    <property type="match status" value="3"/>
</dbReference>
<proteinExistence type="predicted"/>
<keyword evidence="1" id="KW-0040">ANK repeat</keyword>
<dbReference type="AlphaFoldDB" id="A0AAV8WE04"/>
<dbReference type="InterPro" id="IPR011015">
    <property type="entry name" value="LEM/LEM-like_dom_sf"/>
</dbReference>
<dbReference type="Pfam" id="PF03020">
    <property type="entry name" value="LEM"/>
    <property type="match status" value="1"/>
</dbReference>
<gene>
    <name evidence="4" type="ORF">NQ315_007156</name>
</gene>
<dbReference type="InterPro" id="IPR036770">
    <property type="entry name" value="Ankyrin_rpt-contain_sf"/>
</dbReference>
<sequence length="687" mass="77209">SVKSLLIEKNADPNIVLPKKGISPFHLVIGSDSDDFALKVTRLILQYGGNPNVRSDDGLTPVHIAAAWGKIEILNLLLTSGGDPEARDSNYMTPVLYARREEFVDCLDLLKSYLPVKNDVLNREKEDCENYDLVLDKILINNGHTVGEYQIVNEYQPDSITKEKRFEHLNDLPQSNSTEYVMNWFNKHVTPDVNVQAFPKFLKGAAGSGSSEDGFPSCESSGDESDNEHSRLNAENVTFRKAYTKTRKVSKNDKKVGFGKTDSTDLFDTCLNETAIDLSKIEQFSNESGIVTLPNSLNDQSNTVDDKTPGSTKKITLLKPDTSSDYMTCSSNSLLEKNIFEVTEDVSINLFTSDESKSIKCVDVDNGKAEDACNNDSLVSVSEVYKYVDKDEGIVLYERRILKTLSEYNGSTKSSSFSSKLSTLPDIIDYDTDTLRKELTTHGYNPGPITATTKRVYLKKLHQLQKCPVSSRPAPKKVYSVELEKTIRDATWCGDLAYYRSLEEAVSKQFSNPDPARKWREGVNKSSFTYLLLDPRITNNLPGRAETLKPKEMWELFLSAVFYVGKGKRSRPYSHLYEAVSLWKKGEGAAPNKKIQNIMDIWKSNCGVICLHVYQNIIPVEAYTREAAMISALKLENLTNARSGDFYGIAATWPQKQRKMFGVYLLYKAMLIFLNEGERQLCPSDID</sequence>
<dbReference type="InterPro" id="IPR034998">
    <property type="entry name" value="ANKLE1"/>
</dbReference>
<dbReference type="PROSITE" id="PS50297">
    <property type="entry name" value="ANK_REP_REGION"/>
    <property type="match status" value="1"/>
</dbReference>
<evidence type="ECO:0000256" key="1">
    <source>
        <dbReference type="PROSITE-ProRule" id="PRU00023"/>
    </source>
</evidence>
<dbReference type="SUPFAM" id="SSF48403">
    <property type="entry name" value="Ankyrin repeat"/>
    <property type="match status" value="1"/>
</dbReference>
<dbReference type="PANTHER" id="PTHR46427">
    <property type="entry name" value="ANKYRIN REPEAT AND LEM DOMAIN-CONTAINING PROTEIN 1"/>
    <property type="match status" value="1"/>
</dbReference>
<dbReference type="SMART" id="SM00540">
    <property type="entry name" value="LEM"/>
    <property type="match status" value="1"/>
</dbReference>
<feature type="region of interest" description="Disordered" evidence="2">
    <location>
        <begin position="207"/>
        <end position="235"/>
    </location>
</feature>
<evidence type="ECO:0000259" key="3">
    <source>
        <dbReference type="PROSITE" id="PS50954"/>
    </source>
</evidence>
<reference evidence="4 5" key="1">
    <citation type="journal article" date="2023" name="Insect Mol. Biol.">
        <title>Genome sequencing provides insights into the evolution of gene families encoding plant cell wall-degrading enzymes in longhorned beetles.</title>
        <authorList>
            <person name="Shin N.R."/>
            <person name="Okamura Y."/>
            <person name="Kirsch R."/>
            <person name="Pauchet Y."/>
        </authorList>
    </citation>
    <scope>NUCLEOTIDE SEQUENCE [LARGE SCALE GENOMIC DNA]</scope>
    <source>
        <strain evidence="4">EAD_L_NR</strain>
    </source>
</reference>
<dbReference type="EMBL" id="JANEYG010000003">
    <property type="protein sequence ID" value="KAJ8924360.1"/>
    <property type="molecule type" value="Genomic_DNA"/>
</dbReference>
<dbReference type="Proteomes" id="UP001159042">
    <property type="component" value="Unassembled WGS sequence"/>
</dbReference>
<dbReference type="Pfam" id="PF22945">
    <property type="entry name" value="LEM-3_GIY-YIG"/>
    <property type="match status" value="1"/>
</dbReference>